<evidence type="ECO:0000313" key="6">
    <source>
        <dbReference type="Proteomes" id="UP001144612"/>
    </source>
</evidence>
<evidence type="ECO:0000256" key="1">
    <source>
        <dbReference type="ARBA" id="ARBA00006068"/>
    </source>
</evidence>
<dbReference type="Pfam" id="PF03816">
    <property type="entry name" value="LytR_cpsA_psr"/>
    <property type="match status" value="1"/>
</dbReference>
<dbReference type="NCBIfam" id="TIGR00350">
    <property type="entry name" value="lytR_cpsA_psr"/>
    <property type="match status" value="1"/>
</dbReference>
<keyword evidence="3" id="KW-0812">Transmembrane</keyword>
<comment type="similarity">
    <text evidence="1">Belongs to the LytR/CpsA/Psr (LCP) family.</text>
</comment>
<organism evidence="5 6">
    <name type="scientific">Clostridium brassicae</name>
    <dbReference type="NCBI Taxonomy" id="2999072"/>
    <lineage>
        <taxon>Bacteria</taxon>
        <taxon>Bacillati</taxon>
        <taxon>Bacillota</taxon>
        <taxon>Clostridia</taxon>
        <taxon>Eubacteriales</taxon>
        <taxon>Clostridiaceae</taxon>
        <taxon>Clostridium</taxon>
    </lineage>
</organism>
<dbReference type="Gene3D" id="3.40.630.190">
    <property type="entry name" value="LCP protein"/>
    <property type="match status" value="1"/>
</dbReference>
<reference evidence="5" key="1">
    <citation type="submission" date="2022-12" db="EMBL/GenBank/DDBJ databases">
        <title>Clostridium sp. nov., isolated from industrial wastewater.</title>
        <authorList>
            <person name="Jiayan W."/>
        </authorList>
    </citation>
    <scope>NUCLEOTIDE SEQUENCE</scope>
    <source>
        <strain evidence="5">ZC22-4</strain>
    </source>
</reference>
<keyword evidence="6" id="KW-1185">Reference proteome</keyword>
<dbReference type="PANTHER" id="PTHR33392:SF6">
    <property type="entry name" value="POLYISOPRENYL-TEICHOIC ACID--PEPTIDOGLYCAN TEICHOIC ACID TRANSFERASE TAGU"/>
    <property type="match status" value="1"/>
</dbReference>
<protein>
    <submittedName>
        <fullName evidence="5">LCP family protein</fullName>
    </submittedName>
</protein>
<keyword evidence="3" id="KW-0472">Membrane</keyword>
<name>A0ABT4D4I5_9CLOT</name>
<dbReference type="InterPro" id="IPR050922">
    <property type="entry name" value="LytR/CpsA/Psr_CW_biosynth"/>
</dbReference>
<keyword evidence="3" id="KW-1133">Transmembrane helix</keyword>
<dbReference type="EMBL" id="JAPQFJ010000001">
    <property type="protein sequence ID" value="MCY6957098.1"/>
    <property type="molecule type" value="Genomic_DNA"/>
</dbReference>
<dbReference type="InterPro" id="IPR004474">
    <property type="entry name" value="LytR_CpsA_psr"/>
</dbReference>
<evidence type="ECO:0000313" key="5">
    <source>
        <dbReference type="EMBL" id="MCY6957098.1"/>
    </source>
</evidence>
<evidence type="ECO:0000259" key="4">
    <source>
        <dbReference type="Pfam" id="PF03816"/>
    </source>
</evidence>
<feature type="domain" description="Cell envelope-related transcriptional attenuator" evidence="4">
    <location>
        <begin position="90"/>
        <end position="245"/>
    </location>
</feature>
<evidence type="ECO:0000256" key="2">
    <source>
        <dbReference type="SAM" id="MobiDB-lite"/>
    </source>
</evidence>
<evidence type="ECO:0000256" key="3">
    <source>
        <dbReference type="SAM" id="Phobius"/>
    </source>
</evidence>
<feature type="transmembrane region" description="Helical" evidence="3">
    <location>
        <begin position="20"/>
        <end position="42"/>
    </location>
</feature>
<dbReference type="PANTHER" id="PTHR33392">
    <property type="entry name" value="POLYISOPRENYL-TEICHOIC ACID--PEPTIDOGLYCAN TEICHOIC ACID TRANSFERASE TAGU"/>
    <property type="match status" value="1"/>
</dbReference>
<proteinExistence type="inferred from homology"/>
<sequence length="387" mass="44400">MRNSRANKNKENKDGKKKKAVKVILIVLFLVLCCFGGLYYYVRHNIKVPDNDITHENSASEQNPEYEEQEGINNILLIGVDSRDPKEKARSDSMIIMTIDDNDKKLKLTSIMRDSYVPISGHGEQKINAAFAFGGPELLLKTLRDNFKININKYIIIDFWGFEGLIDAVGGIDVDVKDYEIKELNKFIGESTGGKKSATITHSGLQHLDGQQALSYARIRKVGNGTFERDQRQRLVISLLAKKLEDINIIQYPKLLNSLLPIVKTNIEPVMLLNYGYTVSKIKPLTIEQLQIPQNELSEGRIYMGSWVQIMDIEQNAKILNDFIFKDKKPDKKEYDISQFKKILKKYLQAEKEIHPHVDQDDPELKKEPEASDHSYPYKKNNNNKKN</sequence>
<comment type="caution">
    <text evidence="5">The sequence shown here is derived from an EMBL/GenBank/DDBJ whole genome shotgun (WGS) entry which is preliminary data.</text>
</comment>
<dbReference type="RefSeq" id="WP_268059457.1">
    <property type="nucleotide sequence ID" value="NZ_JAPQFJ010000001.1"/>
</dbReference>
<feature type="region of interest" description="Disordered" evidence="2">
    <location>
        <begin position="354"/>
        <end position="387"/>
    </location>
</feature>
<accession>A0ABT4D4I5</accession>
<gene>
    <name evidence="5" type="ORF">OW729_00615</name>
</gene>
<dbReference type="Proteomes" id="UP001144612">
    <property type="component" value="Unassembled WGS sequence"/>
</dbReference>
<feature type="compositionally biased region" description="Basic and acidic residues" evidence="2">
    <location>
        <begin position="354"/>
        <end position="373"/>
    </location>
</feature>